<keyword evidence="9" id="KW-0804">Transcription</keyword>
<comment type="subcellular location">
    <subcellularLocation>
        <location evidence="1">Nucleus</location>
    </subcellularLocation>
</comment>
<dbReference type="InterPro" id="IPR036529">
    <property type="entry name" value="KIX_dom_sf"/>
</dbReference>
<dbReference type="GO" id="GO:0045944">
    <property type="term" value="P:positive regulation of transcription by RNA polymerase II"/>
    <property type="evidence" value="ECO:0007669"/>
    <property type="project" value="TreeGrafter"/>
</dbReference>
<evidence type="ECO:0000256" key="6">
    <source>
        <dbReference type="ARBA" id="ARBA00022833"/>
    </source>
</evidence>
<feature type="zinc finger region" description="TAZ-type" evidence="12">
    <location>
        <begin position="203"/>
        <end position="281"/>
    </location>
</feature>
<dbReference type="GO" id="GO:0005634">
    <property type="term" value="C:nucleus"/>
    <property type="evidence" value="ECO:0007669"/>
    <property type="project" value="UniProtKB-SubCell"/>
</dbReference>
<dbReference type="Pfam" id="PF02172">
    <property type="entry name" value="KIX"/>
    <property type="match status" value="1"/>
</dbReference>
<comment type="catalytic activity">
    <reaction evidence="11">
        <text>L-lysyl-[protein] + acetyl-CoA = N(6)-acetyl-L-lysyl-[protein] + CoA + H(+)</text>
        <dbReference type="Rhea" id="RHEA:45948"/>
        <dbReference type="Rhea" id="RHEA-COMP:9752"/>
        <dbReference type="Rhea" id="RHEA-COMP:10731"/>
        <dbReference type="ChEBI" id="CHEBI:15378"/>
        <dbReference type="ChEBI" id="CHEBI:29969"/>
        <dbReference type="ChEBI" id="CHEBI:57287"/>
        <dbReference type="ChEBI" id="CHEBI:57288"/>
        <dbReference type="ChEBI" id="CHEBI:61930"/>
        <dbReference type="EC" id="2.3.1.48"/>
    </reaction>
</comment>
<dbReference type="SUPFAM" id="SSF57933">
    <property type="entry name" value="TAZ domain"/>
    <property type="match status" value="1"/>
</dbReference>
<dbReference type="Pfam" id="PF02135">
    <property type="entry name" value="zf-TAZ"/>
    <property type="match status" value="1"/>
</dbReference>
<dbReference type="PANTHER" id="PTHR13808">
    <property type="entry name" value="CBP/P300-RELATED"/>
    <property type="match status" value="1"/>
</dbReference>
<dbReference type="InterPro" id="IPR035898">
    <property type="entry name" value="TAZ_dom_sf"/>
</dbReference>
<evidence type="ECO:0000256" key="1">
    <source>
        <dbReference type="ARBA" id="ARBA00004123"/>
    </source>
</evidence>
<keyword evidence="3" id="KW-0808">Transferase</keyword>
<evidence type="ECO:0000313" key="16">
    <source>
        <dbReference type="Proteomes" id="UP001458880"/>
    </source>
</evidence>
<gene>
    <name evidence="15" type="ORF">QE152_g28320</name>
</gene>
<evidence type="ECO:0000256" key="5">
    <source>
        <dbReference type="ARBA" id="ARBA00022771"/>
    </source>
</evidence>
<keyword evidence="6 12" id="KW-0862">Zinc</keyword>
<sequence length="283" mass="31364">MLTVLLAMTQNGVIRHKHMYTTRLSQNENAQKNDPSQHILTGLKYVSELPSKKSLFGTKPEKPNISGLLASLLCKNPDPSLMKDALLAQLHAEQGHVKKEWQKSVTTELRNYHIKNIIQAVYPHADAQALLDNGTNDVVTYAGKVEQMLFEVSNSRSEYYKGLKEKICDIKHDLHDRKKGRNTAVAAAETTKSAVAAKSATATNDGMELIQKQLDVLLYANKNGTSKCSLPPNTTIEGVKQHIAECTAGDDCMVRQSSSLCDMINHWKACNDKNCPTCSPLRF</sequence>
<evidence type="ECO:0000313" key="15">
    <source>
        <dbReference type="EMBL" id="KAK9704441.1"/>
    </source>
</evidence>
<protein>
    <recommendedName>
        <fullName evidence="2">histone acetyltransferase</fullName>
        <ecNumber evidence="2">2.3.1.48</ecNumber>
    </recommendedName>
</protein>
<accession>A0AAW1JJ87</accession>
<dbReference type="Proteomes" id="UP001458880">
    <property type="component" value="Unassembled WGS sequence"/>
</dbReference>
<dbReference type="GO" id="GO:0031490">
    <property type="term" value="F:chromatin DNA binding"/>
    <property type="evidence" value="ECO:0007669"/>
    <property type="project" value="TreeGrafter"/>
</dbReference>
<evidence type="ECO:0000256" key="8">
    <source>
        <dbReference type="ARBA" id="ARBA00023015"/>
    </source>
</evidence>
<dbReference type="SMART" id="SM00551">
    <property type="entry name" value="ZnF_TAZ"/>
    <property type="match status" value="1"/>
</dbReference>
<keyword evidence="7" id="KW-0156">Chromatin regulator</keyword>
<dbReference type="PROSITE" id="PS50134">
    <property type="entry name" value="ZF_TAZ"/>
    <property type="match status" value="1"/>
</dbReference>
<dbReference type="EMBL" id="JASPKY010000350">
    <property type="protein sequence ID" value="KAK9704441.1"/>
    <property type="molecule type" value="Genomic_DNA"/>
</dbReference>
<evidence type="ECO:0000259" key="14">
    <source>
        <dbReference type="PROSITE" id="PS50952"/>
    </source>
</evidence>
<dbReference type="PANTHER" id="PTHR13808:SF1">
    <property type="entry name" value="HISTONE ACETYLTRANSFERASE"/>
    <property type="match status" value="1"/>
</dbReference>
<feature type="domain" description="TAZ-type" evidence="13">
    <location>
        <begin position="203"/>
        <end position="281"/>
    </location>
</feature>
<keyword evidence="5 12" id="KW-0863">Zinc-finger</keyword>
<dbReference type="GO" id="GO:0005667">
    <property type="term" value="C:transcription regulator complex"/>
    <property type="evidence" value="ECO:0007669"/>
    <property type="project" value="TreeGrafter"/>
</dbReference>
<reference evidence="15 16" key="1">
    <citation type="journal article" date="2024" name="BMC Genomics">
        <title>De novo assembly and annotation of Popillia japonica's genome with initial clues to its potential as an invasive pest.</title>
        <authorList>
            <person name="Cucini C."/>
            <person name="Boschi S."/>
            <person name="Funari R."/>
            <person name="Cardaioli E."/>
            <person name="Iannotti N."/>
            <person name="Marturano G."/>
            <person name="Paoli F."/>
            <person name="Bruttini M."/>
            <person name="Carapelli A."/>
            <person name="Frati F."/>
            <person name="Nardi F."/>
        </authorList>
    </citation>
    <scope>NUCLEOTIDE SEQUENCE [LARGE SCALE GENOMIC DNA]</scope>
    <source>
        <strain evidence="15">DMR45628</strain>
    </source>
</reference>
<evidence type="ECO:0000256" key="11">
    <source>
        <dbReference type="ARBA" id="ARBA00048017"/>
    </source>
</evidence>
<dbReference type="EC" id="2.3.1.48" evidence="2"/>
<evidence type="ECO:0000259" key="13">
    <source>
        <dbReference type="PROSITE" id="PS50134"/>
    </source>
</evidence>
<evidence type="ECO:0000256" key="9">
    <source>
        <dbReference type="ARBA" id="ARBA00023163"/>
    </source>
</evidence>
<comment type="caution">
    <text evidence="15">The sequence shown here is derived from an EMBL/GenBank/DDBJ whole genome shotgun (WGS) entry which is preliminary data.</text>
</comment>
<dbReference type="PROSITE" id="PS50952">
    <property type="entry name" value="KIX"/>
    <property type="match status" value="1"/>
</dbReference>
<organism evidence="15 16">
    <name type="scientific">Popillia japonica</name>
    <name type="common">Japanese beetle</name>
    <dbReference type="NCBI Taxonomy" id="7064"/>
    <lineage>
        <taxon>Eukaryota</taxon>
        <taxon>Metazoa</taxon>
        <taxon>Ecdysozoa</taxon>
        <taxon>Arthropoda</taxon>
        <taxon>Hexapoda</taxon>
        <taxon>Insecta</taxon>
        <taxon>Pterygota</taxon>
        <taxon>Neoptera</taxon>
        <taxon>Endopterygota</taxon>
        <taxon>Coleoptera</taxon>
        <taxon>Polyphaga</taxon>
        <taxon>Scarabaeiformia</taxon>
        <taxon>Scarabaeidae</taxon>
        <taxon>Rutelinae</taxon>
        <taxon>Popillia</taxon>
    </lineage>
</organism>
<dbReference type="InterPro" id="IPR013178">
    <property type="entry name" value="Histone_AcTrfase_Rtt109/CBP"/>
</dbReference>
<dbReference type="GO" id="GO:0004402">
    <property type="term" value="F:histone acetyltransferase activity"/>
    <property type="evidence" value="ECO:0007669"/>
    <property type="project" value="InterPro"/>
</dbReference>
<keyword evidence="4 12" id="KW-0479">Metal-binding</keyword>
<name>A0AAW1JJ87_POPJA</name>
<evidence type="ECO:0000256" key="2">
    <source>
        <dbReference type="ARBA" id="ARBA00013184"/>
    </source>
</evidence>
<dbReference type="Gene3D" id="1.20.1020.10">
    <property type="entry name" value="TAZ domain"/>
    <property type="match status" value="1"/>
</dbReference>
<evidence type="ECO:0000256" key="4">
    <source>
        <dbReference type="ARBA" id="ARBA00022723"/>
    </source>
</evidence>
<evidence type="ECO:0000256" key="10">
    <source>
        <dbReference type="ARBA" id="ARBA00023242"/>
    </source>
</evidence>
<dbReference type="SUPFAM" id="SSF47040">
    <property type="entry name" value="Kix domain of CBP (creb binding protein)"/>
    <property type="match status" value="1"/>
</dbReference>
<evidence type="ECO:0000256" key="12">
    <source>
        <dbReference type="PROSITE-ProRule" id="PRU00203"/>
    </source>
</evidence>
<dbReference type="GO" id="GO:0000123">
    <property type="term" value="C:histone acetyltransferase complex"/>
    <property type="evidence" value="ECO:0007669"/>
    <property type="project" value="TreeGrafter"/>
</dbReference>
<dbReference type="GO" id="GO:0008270">
    <property type="term" value="F:zinc ion binding"/>
    <property type="evidence" value="ECO:0007669"/>
    <property type="project" value="UniProtKB-KW"/>
</dbReference>
<proteinExistence type="predicted"/>
<keyword evidence="8" id="KW-0805">Transcription regulation</keyword>
<dbReference type="InterPro" id="IPR003101">
    <property type="entry name" value="KIX_dom"/>
</dbReference>
<dbReference type="Gene3D" id="1.10.246.20">
    <property type="entry name" value="Coactivator CBP, KIX domain"/>
    <property type="match status" value="1"/>
</dbReference>
<feature type="domain" description="KIX" evidence="14">
    <location>
        <begin position="96"/>
        <end position="175"/>
    </location>
</feature>
<keyword evidence="16" id="KW-1185">Reference proteome</keyword>
<evidence type="ECO:0000256" key="3">
    <source>
        <dbReference type="ARBA" id="ARBA00022679"/>
    </source>
</evidence>
<dbReference type="AlphaFoldDB" id="A0AAW1JJ87"/>
<evidence type="ECO:0000256" key="7">
    <source>
        <dbReference type="ARBA" id="ARBA00022853"/>
    </source>
</evidence>
<dbReference type="GO" id="GO:0003713">
    <property type="term" value="F:transcription coactivator activity"/>
    <property type="evidence" value="ECO:0007669"/>
    <property type="project" value="TreeGrafter"/>
</dbReference>
<dbReference type="InterPro" id="IPR000197">
    <property type="entry name" value="Znf_TAZ"/>
</dbReference>
<keyword evidence="10" id="KW-0539">Nucleus</keyword>